<dbReference type="Pfam" id="PF04444">
    <property type="entry name" value="Dioxygenase_N"/>
    <property type="match status" value="1"/>
</dbReference>
<evidence type="ECO:0000256" key="5">
    <source>
        <dbReference type="ARBA" id="ARBA00023002"/>
    </source>
</evidence>
<dbReference type="Pfam" id="PF00775">
    <property type="entry name" value="Dioxygenase_C"/>
    <property type="match status" value="1"/>
</dbReference>
<keyword evidence="4 8" id="KW-0223">Dioxygenase</keyword>
<evidence type="ECO:0000256" key="1">
    <source>
        <dbReference type="ARBA" id="ARBA00001965"/>
    </source>
</evidence>
<evidence type="ECO:0000256" key="2">
    <source>
        <dbReference type="ARBA" id="ARBA00007825"/>
    </source>
</evidence>
<dbReference type="RefSeq" id="WP_343978116.1">
    <property type="nucleotide sequence ID" value="NZ_BAAAGK010000161.1"/>
</dbReference>
<dbReference type="PANTHER" id="PTHR33711:SF7">
    <property type="entry name" value="INTRADIOL RING-CLEAVAGE DIOXYGENASES DOMAIN-CONTAINING PROTEIN-RELATED"/>
    <property type="match status" value="1"/>
</dbReference>
<evidence type="ECO:0000256" key="3">
    <source>
        <dbReference type="ARBA" id="ARBA00022723"/>
    </source>
</evidence>
<evidence type="ECO:0000256" key="4">
    <source>
        <dbReference type="ARBA" id="ARBA00022964"/>
    </source>
</evidence>
<keyword evidence="5" id="KW-0560">Oxidoreductase</keyword>
<comment type="caution">
    <text evidence="8">The sequence shown here is derived from an EMBL/GenBank/DDBJ whole genome shotgun (WGS) entry which is preliminary data.</text>
</comment>
<evidence type="ECO:0000259" key="7">
    <source>
        <dbReference type="PROSITE" id="PS00083"/>
    </source>
</evidence>
<feature type="domain" description="Intradiol ring-cleavage dioxygenases" evidence="7">
    <location>
        <begin position="138"/>
        <end position="166"/>
    </location>
</feature>
<proteinExistence type="inferred from homology"/>
<protein>
    <submittedName>
        <fullName evidence="8">Dioxygenase</fullName>
    </submittedName>
</protein>
<sequence length="300" mass="32846">MSETMGSGRGPAGSPPVTEQVVGQLQGADTRLMTIMESLIRHLHGFVEDVRPTAAEWEAGLAFLARTGSFCTPTRQEFVLLSDMLGLTTLVDDVNNQGPADMTPSSVEGPFHSVAPPRELGDLIAAGPEWGRAESAVIHGTVQDCHGNRLPGAILDVWQADDKGHYDTQDAEQPEGNLRGLFTTDENGEYWFRTVKPASYPVPMDGPAGDMLRAMGRHPMRPGHLHIRVEAAGHHTLTTHVFVNDDPYLDSDAAFAVKPEIIVDFEPREDQASIERYGMDGPYLDVTFDIRLATESEMKR</sequence>
<keyword evidence="9" id="KW-1185">Reference proteome</keyword>
<dbReference type="PROSITE" id="PS00083">
    <property type="entry name" value="INTRADIOL_DIOXYGENAS"/>
    <property type="match status" value="1"/>
</dbReference>
<dbReference type="InterPro" id="IPR007535">
    <property type="entry name" value="Catechol_dOase_N"/>
</dbReference>
<accession>A0ABW2SZA3</accession>
<organism evidence="8 9">
    <name type="scientific">Streptosporangium amethystogenes subsp. fukuiense</name>
    <dbReference type="NCBI Taxonomy" id="698418"/>
    <lineage>
        <taxon>Bacteria</taxon>
        <taxon>Bacillati</taxon>
        <taxon>Actinomycetota</taxon>
        <taxon>Actinomycetes</taxon>
        <taxon>Streptosporangiales</taxon>
        <taxon>Streptosporangiaceae</taxon>
        <taxon>Streptosporangium</taxon>
    </lineage>
</organism>
<dbReference type="Gene3D" id="2.60.130.10">
    <property type="entry name" value="Aromatic compound dioxygenase"/>
    <property type="match status" value="1"/>
</dbReference>
<evidence type="ECO:0000313" key="9">
    <source>
        <dbReference type="Proteomes" id="UP001596514"/>
    </source>
</evidence>
<name>A0ABW2SZA3_9ACTN</name>
<comment type="cofactor">
    <cofactor evidence="1">
        <name>Fe(3+)</name>
        <dbReference type="ChEBI" id="CHEBI:29034"/>
    </cofactor>
</comment>
<dbReference type="GO" id="GO:0051213">
    <property type="term" value="F:dioxygenase activity"/>
    <property type="evidence" value="ECO:0007669"/>
    <property type="project" value="UniProtKB-KW"/>
</dbReference>
<dbReference type="InterPro" id="IPR050770">
    <property type="entry name" value="Intradiol_RC_Dioxygenase"/>
</dbReference>
<keyword evidence="3" id="KW-0479">Metal-binding</keyword>
<gene>
    <name evidence="8" type="ORF">ACFQVD_12600</name>
</gene>
<keyword evidence="6" id="KW-0408">Iron</keyword>
<evidence type="ECO:0000313" key="8">
    <source>
        <dbReference type="EMBL" id="MFC7600936.1"/>
    </source>
</evidence>
<dbReference type="Proteomes" id="UP001596514">
    <property type="component" value="Unassembled WGS sequence"/>
</dbReference>
<dbReference type="InterPro" id="IPR015889">
    <property type="entry name" value="Intradiol_dOase_core"/>
</dbReference>
<dbReference type="InterPro" id="IPR000627">
    <property type="entry name" value="Intradiol_dOase_C"/>
</dbReference>
<comment type="similarity">
    <text evidence="2">Belongs to the intradiol ring-cleavage dioxygenase family.</text>
</comment>
<dbReference type="EMBL" id="JBHTEE010000001">
    <property type="protein sequence ID" value="MFC7600936.1"/>
    <property type="molecule type" value="Genomic_DNA"/>
</dbReference>
<reference evidence="9" key="1">
    <citation type="journal article" date="2019" name="Int. J. Syst. Evol. Microbiol.">
        <title>The Global Catalogue of Microorganisms (GCM) 10K type strain sequencing project: providing services to taxonomists for standard genome sequencing and annotation.</title>
        <authorList>
            <consortium name="The Broad Institute Genomics Platform"/>
            <consortium name="The Broad Institute Genome Sequencing Center for Infectious Disease"/>
            <person name="Wu L."/>
            <person name="Ma J."/>
        </authorList>
    </citation>
    <scope>NUCLEOTIDE SEQUENCE [LARGE SCALE GENOMIC DNA]</scope>
    <source>
        <strain evidence="9">JCM 10083</strain>
    </source>
</reference>
<dbReference type="PANTHER" id="PTHR33711">
    <property type="entry name" value="DIOXYGENASE, PUTATIVE (AFU_ORTHOLOGUE AFUA_2G02910)-RELATED"/>
    <property type="match status" value="1"/>
</dbReference>
<dbReference type="SUPFAM" id="SSF49482">
    <property type="entry name" value="Aromatic compound dioxygenase"/>
    <property type="match status" value="1"/>
</dbReference>
<evidence type="ECO:0000256" key="6">
    <source>
        <dbReference type="ARBA" id="ARBA00023004"/>
    </source>
</evidence>